<dbReference type="InterPro" id="IPR056804">
    <property type="entry name" value="Spectrin_SESTD1"/>
</dbReference>
<dbReference type="PANTHER" id="PTHR46607">
    <property type="entry name" value="SEC14 DOMAIN AND SPECTRIN REPEAT-CONTAINING PROTEIN 1"/>
    <property type="match status" value="1"/>
</dbReference>
<dbReference type="PANTHER" id="PTHR46607:SF1">
    <property type="entry name" value="SEC14 DOMAIN AND SPECTRIN REPEAT-CONTAINING PROTEIN 1"/>
    <property type="match status" value="1"/>
</dbReference>
<evidence type="ECO:0000256" key="3">
    <source>
        <dbReference type="SAM" id="MobiDB-lite"/>
    </source>
</evidence>
<reference evidence="5" key="1">
    <citation type="journal article" date="2023" name="Insect Mol. Biol.">
        <title>Genome sequencing provides insights into the evolution of gene families encoding plant cell wall-degrading enzymes in longhorned beetles.</title>
        <authorList>
            <person name="Shin N.R."/>
            <person name="Okamura Y."/>
            <person name="Kirsch R."/>
            <person name="Pauchet Y."/>
        </authorList>
    </citation>
    <scope>NUCLEOTIDE SEQUENCE</scope>
    <source>
        <strain evidence="5">MMC_N1</strain>
    </source>
</reference>
<gene>
    <name evidence="5" type="ORF">NQ317_000943</name>
</gene>
<organism evidence="5 6">
    <name type="scientific">Molorchus minor</name>
    <dbReference type="NCBI Taxonomy" id="1323400"/>
    <lineage>
        <taxon>Eukaryota</taxon>
        <taxon>Metazoa</taxon>
        <taxon>Ecdysozoa</taxon>
        <taxon>Arthropoda</taxon>
        <taxon>Hexapoda</taxon>
        <taxon>Insecta</taxon>
        <taxon>Pterygota</taxon>
        <taxon>Neoptera</taxon>
        <taxon>Endopterygota</taxon>
        <taxon>Coleoptera</taxon>
        <taxon>Polyphaga</taxon>
        <taxon>Cucujiformia</taxon>
        <taxon>Chrysomeloidea</taxon>
        <taxon>Cerambycidae</taxon>
        <taxon>Lamiinae</taxon>
        <taxon>Monochamini</taxon>
        <taxon>Molorchus</taxon>
    </lineage>
</organism>
<evidence type="ECO:0000313" key="6">
    <source>
        <dbReference type="Proteomes" id="UP001162164"/>
    </source>
</evidence>
<dbReference type="Gene3D" id="1.20.58.60">
    <property type="match status" value="1"/>
</dbReference>
<protein>
    <recommendedName>
        <fullName evidence="4">SESTD1-like spectrin repeats region domain-containing protein</fullName>
    </recommendedName>
</protein>
<accession>A0ABQ9JUC0</accession>
<evidence type="ECO:0000313" key="5">
    <source>
        <dbReference type="EMBL" id="KAJ8980933.1"/>
    </source>
</evidence>
<proteinExistence type="predicted"/>
<name>A0ABQ9JUC0_9CUCU</name>
<keyword evidence="6" id="KW-1185">Reference proteome</keyword>
<dbReference type="Proteomes" id="UP001162164">
    <property type="component" value="Unassembled WGS sequence"/>
</dbReference>
<evidence type="ECO:0000256" key="2">
    <source>
        <dbReference type="SAM" id="Coils"/>
    </source>
</evidence>
<dbReference type="EMBL" id="JAPWTJ010000220">
    <property type="protein sequence ID" value="KAJ8980933.1"/>
    <property type="molecule type" value="Genomic_DNA"/>
</dbReference>
<dbReference type="Pfam" id="PF24915">
    <property type="entry name" value="Spectrin_SESTD1"/>
    <property type="match status" value="1"/>
</dbReference>
<sequence>ENLIPTRFFFRSSKTSRSKGITAIIDARKGPWKVARSCIRQVNVVFATEELAQLIVLRPDAFWDKQRVENCTSYQTDNQVCADWEDKNHTEEAFHLTDRDAQRSTELLCTSLSAKFAVSSLHYLTERPETAKRQLCGCVIFIPKSRLTKYVDLSQLPLELGGNLIYNHDTWIETRQKIEEFYKDCELTLRELDELYQYIIRCKTLRPSQVEDAINTSADMAESTTMLVHNATDTGRELVQNIETDNRTRKLASEDFELMSTPQDILDTIEQIDEILNAIKKKQQDIEAAWISMEKNFINTKDLSQLEEGVVKVTNWILGPAENLLNSKLRVGYDVPSAEELRREHEAIEFQCWETYGTYAELIHKINNFSENDNLSMQHKDLISQKDFMDFVCKSYALRLERRRNILIASLRFFRLVSEYFDRTGEVFDTLVMGINIADFESAKRKLTELQESQANLDAVECEIVKEGEKLSDMLSMPVKDSLGREITVDYTEDIINIRDIMDATTARKNIFSDSVELQKLTLEQVTHIDGYEKDAAQAIQWLDDLLQVMLKDHGHVGCTVHEIQRQKEEHQAFQETAKGTYNYGCQLLNASFVLRQSCKLPLDDHANFYQKLRISWQRLLSVSQEQMTRLRVSAVFHRSVEEQCNQLRDLREAVATIPLMDLSRKRERVNSYFSLREKLIVEVGRMVRLGRLLRSRLKEPLYYGEKLLSSFASTESEDLEELCDSIANNEIAVEAISEKLTEVTGLAEELDQALHSAQQDCLVLTSISTSTSSLTDPVNTTPTYRRNMENTPSPPEYCSVAQPASAATECADASMTRVTFVSHIVIGPVFTNNVFDDALSAVWLQQLVATLGLFPVSNFVLTLDVVVLRVMDCIVIMKPTKPDDLKSDDEFLTASDCTLQHSRSSSYNTASECEHRYSPWWEFGKDDMRENISKEKMVLAVGCPELPLAKDVLKPSPEVPPGKIVHEVTETTHIKVQQSHTLGVASFVLTSETVRDKNNEGVSSGEVNIVNGKEVVVPAEAARSIGGDDLKRRIKEVGRVDDAAWRNYHDVTKQAIKGFI</sequence>
<evidence type="ECO:0000259" key="4">
    <source>
        <dbReference type="Pfam" id="PF24915"/>
    </source>
</evidence>
<dbReference type="SUPFAM" id="SSF46966">
    <property type="entry name" value="Spectrin repeat"/>
    <property type="match status" value="1"/>
</dbReference>
<feature type="domain" description="SESTD1-like spectrin repeats region" evidence="4">
    <location>
        <begin position="409"/>
        <end position="510"/>
    </location>
</feature>
<keyword evidence="2" id="KW-0175">Coiled coil</keyword>
<comment type="caution">
    <text evidence="5">The sequence shown here is derived from an EMBL/GenBank/DDBJ whole genome shotgun (WGS) entry which is preliminary data.</text>
</comment>
<feature type="coiled-coil region" evidence="2">
    <location>
        <begin position="443"/>
        <end position="470"/>
    </location>
</feature>
<feature type="non-terminal residue" evidence="5">
    <location>
        <position position="1"/>
    </location>
</feature>
<evidence type="ECO:0000256" key="1">
    <source>
        <dbReference type="ARBA" id="ARBA00022737"/>
    </source>
</evidence>
<feature type="region of interest" description="Disordered" evidence="3">
    <location>
        <begin position="775"/>
        <end position="796"/>
    </location>
</feature>
<keyword evidence="1" id="KW-0677">Repeat</keyword>